<dbReference type="Pfam" id="PF00383">
    <property type="entry name" value="dCMP_cyt_deam_1"/>
    <property type="match status" value="1"/>
</dbReference>
<accession>A0A231UX44</accession>
<dbReference type="Proteomes" id="UP000215405">
    <property type="component" value="Unassembled WGS sequence"/>
</dbReference>
<proteinExistence type="predicted"/>
<sequence length="199" mass="22389">MPSSDAAFLHRLLDVVTDDIVPLTETGVQRGNKVFGAALLRKGDLSLVLAETNNEIENPLWHGEIHCLKRFYEMPAASRPAPSEMIFLSTHEPCSLCLSAITWAGFDNFHYLFSHEDSRDSFAIPHDLNILREVFDVQRGGYRKENAYWTARSIRSAIAELPAGERTPLEEKAETIVGIYDRLSARYQTGKSDNAIPLR</sequence>
<dbReference type="InterPro" id="IPR016193">
    <property type="entry name" value="Cytidine_deaminase-like"/>
</dbReference>
<evidence type="ECO:0000313" key="3">
    <source>
        <dbReference type="Proteomes" id="UP000215405"/>
    </source>
</evidence>
<feature type="domain" description="CMP/dCMP-type deaminase" evidence="1">
    <location>
        <begin position="29"/>
        <end position="111"/>
    </location>
</feature>
<name>A0A231UX44_9HYPH</name>
<dbReference type="GO" id="GO:0003824">
    <property type="term" value="F:catalytic activity"/>
    <property type="evidence" value="ECO:0007669"/>
    <property type="project" value="InterPro"/>
</dbReference>
<protein>
    <submittedName>
        <fullName evidence="2">tRNA-specific adenosine deaminase</fullName>
    </submittedName>
</protein>
<dbReference type="EMBL" id="NBYO01000002">
    <property type="protein sequence ID" value="OXT00460.1"/>
    <property type="molecule type" value="Genomic_DNA"/>
</dbReference>
<organism evidence="2 3">
    <name type="scientific">Notoacmeibacter marinus</name>
    <dbReference type="NCBI Taxonomy" id="1876515"/>
    <lineage>
        <taxon>Bacteria</taxon>
        <taxon>Pseudomonadati</taxon>
        <taxon>Pseudomonadota</taxon>
        <taxon>Alphaproteobacteria</taxon>
        <taxon>Hyphomicrobiales</taxon>
        <taxon>Notoacmeibacteraceae</taxon>
        <taxon>Notoacmeibacter</taxon>
    </lineage>
</organism>
<dbReference type="RefSeq" id="WP_094077287.1">
    <property type="nucleotide sequence ID" value="NZ_NBYO01000002.1"/>
</dbReference>
<dbReference type="Gene3D" id="3.40.140.10">
    <property type="entry name" value="Cytidine Deaminase, domain 2"/>
    <property type="match status" value="1"/>
</dbReference>
<evidence type="ECO:0000259" key="1">
    <source>
        <dbReference type="Pfam" id="PF00383"/>
    </source>
</evidence>
<dbReference type="CDD" id="cd01285">
    <property type="entry name" value="nucleoside_deaminase"/>
    <property type="match status" value="1"/>
</dbReference>
<dbReference type="AlphaFoldDB" id="A0A231UX44"/>
<reference evidence="3" key="1">
    <citation type="journal article" date="2017" name="Int. J. Syst. Evol. Microbiol.">
        <title>Notoacmeibacter marinus gen. nov., sp. nov., isolated from the gut of a limpet and proposal of Notoacmeibacteraceae fam. nov. in the order Rhizobiales of the class Alphaproteobacteria.</title>
        <authorList>
            <person name="Huang Z."/>
            <person name="Guo F."/>
            <person name="Lai Q."/>
        </authorList>
    </citation>
    <scope>NUCLEOTIDE SEQUENCE [LARGE SCALE GENOMIC DNA]</scope>
    <source>
        <strain evidence="3">XMTR2A4</strain>
    </source>
</reference>
<comment type="caution">
    <text evidence="2">The sequence shown here is derived from an EMBL/GenBank/DDBJ whole genome shotgun (WGS) entry which is preliminary data.</text>
</comment>
<dbReference type="SUPFAM" id="SSF53927">
    <property type="entry name" value="Cytidine deaminase-like"/>
    <property type="match status" value="1"/>
</dbReference>
<gene>
    <name evidence="2" type="ORF">B7H23_10075</name>
</gene>
<dbReference type="InterPro" id="IPR002125">
    <property type="entry name" value="CMP_dCMP_dom"/>
</dbReference>
<evidence type="ECO:0000313" key="2">
    <source>
        <dbReference type="EMBL" id="OXT00460.1"/>
    </source>
</evidence>
<keyword evidence="3" id="KW-1185">Reference proteome</keyword>